<evidence type="ECO:0000256" key="4">
    <source>
        <dbReference type="ARBA" id="ARBA00022840"/>
    </source>
</evidence>
<feature type="domain" description="Disease resistance R13L4/SHOC-2-like LRR" evidence="8">
    <location>
        <begin position="577"/>
        <end position="786"/>
    </location>
</feature>
<evidence type="ECO:0000313" key="10">
    <source>
        <dbReference type="Proteomes" id="UP001603857"/>
    </source>
</evidence>
<dbReference type="GO" id="GO:0005524">
    <property type="term" value="F:ATP binding"/>
    <property type="evidence" value="ECO:0007669"/>
    <property type="project" value="UniProtKB-KW"/>
</dbReference>
<evidence type="ECO:0000313" key="9">
    <source>
        <dbReference type="EMBL" id="KAL2320675.1"/>
    </source>
</evidence>
<keyword evidence="10" id="KW-1185">Reference proteome</keyword>
<dbReference type="Gene3D" id="1.20.5.4130">
    <property type="match status" value="1"/>
</dbReference>
<keyword evidence="1" id="KW-0677">Repeat</keyword>
<evidence type="ECO:0000259" key="6">
    <source>
        <dbReference type="Pfam" id="PF18052"/>
    </source>
</evidence>
<dbReference type="InterPro" id="IPR036388">
    <property type="entry name" value="WH-like_DNA-bd_sf"/>
</dbReference>
<dbReference type="Pfam" id="PF18052">
    <property type="entry name" value="Rx_N"/>
    <property type="match status" value="1"/>
</dbReference>
<dbReference type="InterPro" id="IPR058922">
    <property type="entry name" value="WHD_DRP"/>
</dbReference>
<evidence type="ECO:0000256" key="2">
    <source>
        <dbReference type="ARBA" id="ARBA00022741"/>
    </source>
</evidence>
<dbReference type="Proteomes" id="UP001603857">
    <property type="component" value="Unassembled WGS sequence"/>
</dbReference>
<dbReference type="Gene3D" id="3.40.50.300">
    <property type="entry name" value="P-loop containing nucleotide triphosphate hydrolases"/>
    <property type="match status" value="1"/>
</dbReference>
<evidence type="ECO:0000259" key="5">
    <source>
        <dbReference type="Pfam" id="PF00931"/>
    </source>
</evidence>
<dbReference type="InterPro" id="IPR032675">
    <property type="entry name" value="LRR_dom_sf"/>
</dbReference>
<dbReference type="CDD" id="cd14798">
    <property type="entry name" value="RX-CC_like"/>
    <property type="match status" value="1"/>
</dbReference>
<keyword evidence="3" id="KW-0611">Plant defense</keyword>
<dbReference type="Gene3D" id="1.10.10.10">
    <property type="entry name" value="Winged helix-like DNA-binding domain superfamily/Winged helix DNA-binding domain"/>
    <property type="match status" value="1"/>
</dbReference>
<name>A0ABD1LCJ6_9FABA</name>
<dbReference type="GO" id="GO:0006952">
    <property type="term" value="P:defense response"/>
    <property type="evidence" value="ECO:0007669"/>
    <property type="project" value="UniProtKB-KW"/>
</dbReference>
<dbReference type="Gene3D" id="1.10.8.430">
    <property type="entry name" value="Helical domain of apoptotic protease-activating factors"/>
    <property type="match status" value="1"/>
</dbReference>
<dbReference type="EMBL" id="JBGMDY010000010">
    <property type="protein sequence ID" value="KAL2320675.1"/>
    <property type="molecule type" value="Genomic_DNA"/>
</dbReference>
<feature type="domain" description="Disease resistance N-terminal" evidence="6">
    <location>
        <begin position="11"/>
        <end position="99"/>
    </location>
</feature>
<protein>
    <submittedName>
        <fullName evidence="9">Uncharacterized protein</fullName>
    </submittedName>
</protein>
<organism evidence="9 10">
    <name type="scientific">Flemingia macrophylla</name>
    <dbReference type="NCBI Taxonomy" id="520843"/>
    <lineage>
        <taxon>Eukaryota</taxon>
        <taxon>Viridiplantae</taxon>
        <taxon>Streptophyta</taxon>
        <taxon>Embryophyta</taxon>
        <taxon>Tracheophyta</taxon>
        <taxon>Spermatophyta</taxon>
        <taxon>Magnoliopsida</taxon>
        <taxon>eudicotyledons</taxon>
        <taxon>Gunneridae</taxon>
        <taxon>Pentapetalae</taxon>
        <taxon>rosids</taxon>
        <taxon>fabids</taxon>
        <taxon>Fabales</taxon>
        <taxon>Fabaceae</taxon>
        <taxon>Papilionoideae</taxon>
        <taxon>50 kb inversion clade</taxon>
        <taxon>NPAAA clade</taxon>
        <taxon>indigoferoid/millettioid clade</taxon>
        <taxon>Phaseoleae</taxon>
        <taxon>Flemingia</taxon>
    </lineage>
</organism>
<sequence length="871" mass="99779">MAESFLFSIAESLLSKLASRAFEEASQVLGVYDNLKEFTETLSLVKAVLLDAEQQQEQEHNHELREWMRQIKHVFYDAEDVLDEFECQTLRKQVVKARGTTKDKVGHFFSTSNPLVFRYRMAQQIKDISERLDKVASDRHKFGLRTIDVDTRVVHTRKLTHSRVTGSDVIGRKQDKEKIIELLMEQNLNDDGGKSLSVIPIVGIGGLGKTTLAKFVFNDSRIDECFQLKMWVCVSDNFDITQLIIKIINSINDVASSNVPPLEQNLNMLDLEPLQHLLTNKLANKKFLLVLDDVWDENRDKWLELKNLMQECVLGSKILVTTRSQTIASMMGTVSSYILEGLSLKDSLSLFIKWAFKEGEEEKYPHLVNIGREIVKRCKGLPLAVRTLGSLLFSKFGQNEWENVRDSKIWNIPQKKGDILPVLKLSYDLMPSYLRQCFSLFSLYPKGFFFESFEVIPLWEALGLLASPENDRTPKDVGHQYLYELQSRSLLQDFVDIGVAYGFSIHDMVHDLALFVAKDECLLINSPIQNIPKNVRHLSFAEKNLLDNSFTTKSVSVRTILFQNTTIEGKSEVLLNTFVSKFKYLRVLDLSYSTCKTLPRSISKLKHLRYFSIANNSNITRLPDSICKLQNLQVLKLVGCTKLEGFPKGLRKLINLNQLEITTNQSILPENEIANLTSLTYLSIESSKNLESIFGELTFPILKILNINGCERLRHLSLDATKFLELEILSIDNCANLDLDLWNDYHEEQSSKLKLRFVQFCYLPQLRVLPQWLQTSTMSLQCLSISNCDNFKIFPEWLSTLANLKTLAITDCLNVLSLPNDIHHLTKLEILNISGCPKLCSKCQPQVGEFWPKISHIKQLFIDEIEELEEE</sequence>
<keyword evidence="4" id="KW-0067">ATP-binding</keyword>
<dbReference type="InterPro" id="IPR055414">
    <property type="entry name" value="LRR_R13L4/SHOC2-like"/>
</dbReference>
<evidence type="ECO:0000256" key="1">
    <source>
        <dbReference type="ARBA" id="ARBA00022737"/>
    </source>
</evidence>
<dbReference type="PRINTS" id="PR00364">
    <property type="entry name" value="DISEASERSIST"/>
</dbReference>
<feature type="domain" description="NB-ARC" evidence="5">
    <location>
        <begin position="173"/>
        <end position="358"/>
    </location>
</feature>
<dbReference type="GO" id="GO:0051707">
    <property type="term" value="P:response to other organism"/>
    <property type="evidence" value="ECO:0007669"/>
    <property type="project" value="UniProtKB-ARBA"/>
</dbReference>
<evidence type="ECO:0000259" key="8">
    <source>
        <dbReference type="Pfam" id="PF23598"/>
    </source>
</evidence>
<dbReference type="Pfam" id="PF23598">
    <property type="entry name" value="LRR_14"/>
    <property type="match status" value="1"/>
</dbReference>
<accession>A0ABD1LCJ6</accession>
<dbReference type="InterPro" id="IPR027417">
    <property type="entry name" value="P-loop_NTPase"/>
</dbReference>
<gene>
    <name evidence="9" type="ORF">Fmac_029644</name>
</gene>
<dbReference type="Pfam" id="PF00931">
    <property type="entry name" value="NB-ARC"/>
    <property type="match status" value="1"/>
</dbReference>
<dbReference type="InterPro" id="IPR042197">
    <property type="entry name" value="Apaf_helical"/>
</dbReference>
<evidence type="ECO:0000259" key="7">
    <source>
        <dbReference type="Pfam" id="PF23559"/>
    </source>
</evidence>
<feature type="domain" description="Disease resistance protein winged helix" evidence="7">
    <location>
        <begin position="443"/>
        <end position="513"/>
    </location>
</feature>
<dbReference type="Gene3D" id="3.80.10.10">
    <property type="entry name" value="Ribonuclease Inhibitor"/>
    <property type="match status" value="2"/>
</dbReference>
<comment type="caution">
    <text evidence="9">The sequence shown here is derived from an EMBL/GenBank/DDBJ whole genome shotgun (WGS) entry which is preliminary data.</text>
</comment>
<dbReference type="SUPFAM" id="SSF52058">
    <property type="entry name" value="L domain-like"/>
    <property type="match status" value="1"/>
</dbReference>
<reference evidence="9 10" key="1">
    <citation type="submission" date="2024-08" db="EMBL/GenBank/DDBJ databases">
        <title>Insights into the chromosomal genome structure of Flemingia macrophylla.</title>
        <authorList>
            <person name="Ding Y."/>
            <person name="Zhao Y."/>
            <person name="Bi W."/>
            <person name="Wu M."/>
            <person name="Zhao G."/>
            <person name="Gong Y."/>
            <person name="Li W."/>
            <person name="Zhang P."/>
        </authorList>
    </citation>
    <scope>NUCLEOTIDE SEQUENCE [LARGE SCALE GENOMIC DNA]</scope>
    <source>
        <strain evidence="9">DYQJB</strain>
        <tissue evidence="9">Leaf</tissue>
    </source>
</reference>
<dbReference type="PANTHER" id="PTHR36766:SF61">
    <property type="entry name" value="NB-ARC DOMAIN DISEASE RESISTANCE PROTEIN"/>
    <property type="match status" value="1"/>
</dbReference>
<dbReference type="AlphaFoldDB" id="A0ABD1LCJ6"/>
<dbReference type="InterPro" id="IPR038005">
    <property type="entry name" value="RX-like_CC"/>
</dbReference>
<proteinExistence type="predicted"/>
<evidence type="ECO:0000256" key="3">
    <source>
        <dbReference type="ARBA" id="ARBA00022821"/>
    </source>
</evidence>
<dbReference type="InterPro" id="IPR002182">
    <property type="entry name" value="NB-ARC"/>
</dbReference>
<keyword evidence="2" id="KW-0547">Nucleotide-binding</keyword>
<dbReference type="PANTHER" id="PTHR36766">
    <property type="entry name" value="PLANT BROAD-SPECTRUM MILDEW RESISTANCE PROTEIN RPW8"/>
    <property type="match status" value="1"/>
</dbReference>
<dbReference type="InterPro" id="IPR041118">
    <property type="entry name" value="Rx_N"/>
</dbReference>
<dbReference type="Pfam" id="PF23559">
    <property type="entry name" value="WHD_DRP"/>
    <property type="match status" value="1"/>
</dbReference>
<dbReference type="SUPFAM" id="SSF52540">
    <property type="entry name" value="P-loop containing nucleoside triphosphate hydrolases"/>
    <property type="match status" value="1"/>
</dbReference>